<keyword evidence="3" id="KW-1185">Reference proteome</keyword>
<feature type="region of interest" description="Disordered" evidence="1">
    <location>
        <begin position="142"/>
        <end position="298"/>
    </location>
</feature>
<feature type="compositionally biased region" description="Basic residues" evidence="1">
    <location>
        <begin position="242"/>
        <end position="255"/>
    </location>
</feature>
<accession>A0AAV0XJI1</accession>
<organism evidence="2 3">
    <name type="scientific">Macrosiphum euphorbiae</name>
    <name type="common">potato aphid</name>
    <dbReference type="NCBI Taxonomy" id="13131"/>
    <lineage>
        <taxon>Eukaryota</taxon>
        <taxon>Metazoa</taxon>
        <taxon>Ecdysozoa</taxon>
        <taxon>Arthropoda</taxon>
        <taxon>Hexapoda</taxon>
        <taxon>Insecta</taxon>
        <taxon>Pterygota</taxon>
        <taxon>Neoptera</taxon>
        <taxon>Paraneoptera</taxon>
        <taxon>Hemiptera</taxon>
        <taxon>Sternorrhyncha</taxon>
        <taxon>Aphidomorpha</taxon>
        <taxon>Aphidoidea</taxon>
        <taxon>Aphididae</taxon>
        <taxon>Macrosiphini</taxon>
        <taxon>Macrosiphum</taxon>
    </lineage>
</organism>
<feature type="compositionally biased region" description="Polar residues" evidence="1">
    <location>
        <begin position="283"/>
        <end position="296"/>
    </location>
</feature>
<evidence type="ECO:0000313" key="3">
    <source>
        <dbReference type="Proteomes" id="UP001160148"/>
    </source>
</evidence>
<feature type="compositionally biased region" description="Polar residues" evidence="1">
    <location>
        <begin position="12"/>
        <end position="24"/>
    </location>
</feature>
<dbReference type="Proteomes" id="UP001160148">
    <property type="component" value="Unassembled WGS sequence"/>
</dbReference>
<evidence type="ECO:0000256" key="1">
    <source>
        <dbReference type="SAM" id="MobiDB-lite"/>
    </source>
</evidence>
<comment type="caution">
    <text evidence="2">The sequence shown here is derived from an EMBL/GenBank/DDBJ whole genome shotgun (WGS) entry which is preliminary data.</text>
</comment>
<evidence type="ECO:0000313" key="2">
    <source>
        <dbReference type="EMBL" id="CAI6368714.1"/>
    </source>
</evidence>
<feature type="compositionally biased region" description="Basic and acidic residues" evidence="1">
    <location>
        <begin position="56"/>
        <end position="66"/>
    </location>
</feature>
<reference evidence="2 3" key="1">
    <citation type="submission" date="2023-01" db="EMBL/GenBank/DDBJ databases">
        <authorList>
            <person name="Whitehead M."/>
        </authorList>
    </citation>
    <scope>NUCLEOTIDE SEQUENCE [LARGE SCALE GENOMIC DNA]</scope>
</reference>
<dbReference type="AlphaFoldDB" id="A0AAV0XJI1"/>
<feature type="compositionally biased region" description="Basic and acidic residues" evidence="1">
    <location>
        <begin position="191"/>
        <end position="202"/>
    </location>
</feature>
<feature type="compositionally biased region" description="Basic residues" evidence="1">
    <location>
        <begin position="25"/>
        <end position="35"/>
    </location>
</feature>
<feature type="region of interest" description="Disordered" evidence="1">
    <location>
        <begin position="1"/>
        <end position="83"/>
    </location>
</feature>
<feature type="compositionally biased region" description="Polar residues" evidence="1">
    <location>
        <begin position="207"/>
        <end position="219"/>
    </location>
</feature>
<feature type="compositionally biased region" description="Basic residues" evidence="1">
    <location>
        <begin position="179"/>
        <end position="189"/>
    </location>
</feature>
<feature type="compositionally biased region" description="Polar residues" evidence="1">
    <location>
        <begin position="70"/>
        <end position="83"/>
    </location>
</feature>
<feature type="compositionally biased region" description="Basic and acidic residues" evidence="1">
    <location>
        <begin position="263"/>
        <end position="275"/>
    </location>
</feature>
<proteinExistence type="predicted"/>
<dbReference type="EMBL" id="CARXXK010000005">
    <property type="protein sequence ID" value="CAI6368714.1"/>
    <property type="molecule type" value="Genomic_DNA"/>
</dbReference>
<feature type="compositionally biased region" description="Basic residues" evidence="1">
    <location>
        <begin position="1"/>
        <end position="10"/>
    </location>
</feature>
<gene>
    <name evidence="2" type="ORF">MEUPH1_LOCUS23042</name>
</gene>
<feature type="compositionally biased region" description="Polar residues" evidence="1">
    <location>
        <begin position="151"/>
        <end position="164"/>
    </location>
</feature>
<name>A0AAV0XJI1_9HEMI</name>
<sequence>MMTRKIKKIKAVSNNENPNKTVVQKTKKSNSRAKRLKDVTNNTNKNIMKAVISEKNAGKNKSESRKSKNINKTETLSKSSSNTNMASVAYEEIILEQPSTLPDIDDNGTILTECAKLEKFQLNTKCFLKLEDIMKSQNTTVKTKKQEMKQCTKTTTESSSNLPDQNERLPVISASFRGSGRRKSIRLSNRRQTDPVGYKEEPAEPGTSETIIENSSTLPDTDDNEGSVHKKPKTKQVTFEKNRHKKRFTSNKHLKDKSNSNNIKEKNAIENDSESRKRKNINKTDTLSKSSSNTESVGYEDKQLTAEIIEENSLYIPYEDDNETAYFKDPGRRKSRFFNKPTEMDSVEYKEEQCTAEIIEENSSNLPDKDDNEIASLECPERRKSRWLINPIKIESVGYEVEPKVPEGTSGTVLEKSSTLSDIDDSETILTESAKLEIVQNMKFSGNLEKLEDTTRSQITTIKIEYHEIKQCFETATECSSNLSDTDDNEVLLTESSKLEMECLTKSNSKLKRKLSNVKVIVEELQDRLKRFKSS</sequence>
<protein>
    <submittedName>
        <fullName evidence="2">Uncharacterized protein</fullName>
    </submittedName>
</protein>